<feature type="domain" description="FAR1" evidence="4">
    <location>
        <begin position="115"/>
        <end position="206"/>
    </location>
</feature>
<dbReference type="Proteomes" id="UP001341281">
    <property type="component" value="Chromosome 06"/>
</dbReference>
<dbReference type="PANTHER" id="PTHR47718">
    <property type="entry name" value="OS01G0519700 PROTEIN"/>
    <property type="match status" value="1"/>
</dbReference>
<evidence type="ECO:0000259" key="4">
    <source>
        <dbReference type="Pfam" id="PF03101"/>
    </source>
</evidence>
<proteinExistence type="predicted"/>
<evidence type="ECO:0000256" key="1">
    <source>
        <dbReference type="SAM" id="MobiDB-lite"/>
    </source>
</evidence>
<feature type="compositionally biased region" description="Polar residues" evidence="1">
    <location>
        <begin position="631"/>
        <end position="650"/>
    </location>
</feature>
<dbReference type="EMBL" id="CP144750">
    <property type="protein sequence ID" value="WVZ82212.1"/>
    <property type="molecule type" value="Genomic_DNA"/>
</dbReference>
<dbReference type="Gene3D" id="1.10.287.70">
    <property type="match status" value="1"/>
</dbReference>
<feature type="domain" description="MULE transposase" evidence="5">
    <location>
        <begin position="328"/>
        <end position="421"/>
    </location>
</feature>
<evidence type="ECO:0000256" key="2">
    <source>
        <dbReference type="SAM" id="Phobius"/>
    </source>
</evidence>
<evidence type="ECO:0000259" key="5">
    <source>
        <dbReference type="Pfam" id="PF10551"/>
    </source>
</evidence>
<name>A0AAQ3X1M6_PASNO</name>
<evidence type="ECO:0000313" key="6">
    <source>
        <dbReference type="EMBL" id="WVZ82212.1"/>
    </source>
</evidence>
<feature type="transmembrane region" description="Helical" evidence="2">
    <location>
        <begin position="600"/>
        <end position="618"/>
    </location>
</feature>
<keyword evidence="2" id="KW-0812">Transmembrane</keyword>
<sequence>MLRRLEERRFQVLATAAALSLLMSRTGLASGDGNLAVAAFMLPEDVYARKVAAAGHVGDSRRGPAITTAHAGDELYPGVLITQAKGKMVDVSVEALLDYDETVKKSFSSEKECYKFYNSYALDKGFTVRKCYVEREKATKEICLRKYVCGRQGFRAAKHINKAIKKRKARNITRCGCLAKLVIALDKETRLWFVKDFIDEHNHPLAPPDLSCLLRSHRKISDEQKADIIEMEIAGARKHQIMNILEMQHGGYDKVGFVSRDIYNFCYQYKLKAIAGLDANTVICHMKERQERDPDFFFKYVVDEEGHLKHLFWSDTQSRLDYAAFGDVVVFDSTYRTNRYNLPFVPFVGLNHHRSTVVFGCGIITHETSEAYEWLLQTFLAAMAQKHPISVITDGDLAMQKAIRTILPNCNHRLCIWHIERNIIRNLHNSKIREEFTVFLYDQCSIEEIEKKWGEFMERNNISSRIVKNPLRVVICYFVVLALLQSYIANFSDLTVKLMFDEAVRDDGARLAGDPVYKSYQFESYKPPIRWIFLKLLTKEFWLTTVGFFFTGFVVWMIERSINPEFQGSDLEQFSTASYFALSTLTFSHGQILRSPLSKIVVVVWCFAVLVLVSSYTAQLSSMIAAEASTSNDSSTSAPVPAETLTSNGGSASGPVPLTLQSFSGLFVLTGGISALMLLISLTKSVYTRYTRVRGSDSESQGANGDGRSVGPPGEFSAAPAQDDTVNGSVPDQDQRPQALMDNDPQDAVEDADVEAGPMQDYNMDNGSLPEVSVRIEMTGATDHGAGWALKMAIPNCGQIPCSFFWFEIITSML</sequence>
<dbReference type="AlphaFoldDB" id="A0AAQ3X1M6"/>
<keyword evidence="7" id="KW-1185">Reference proteome</keyword>
<reference evidence="6 7" key="1">
    <citation type="submission" date="2024-02" db="EMBL/GenBank/DDBJ databases">
        <title>High-quality chromosome-scale genome assembly of Pensacola bahiagrass (Paspalum notatum Flugge var. saurae).</title>
        <authorList>
            <person name="Vega J.M."/>
            <person name="Podio M."/>
            <person name="Orjuela J."/>
            <person name="Siena L.A."/>
            <person name="Pessino S.C."/>
            <person name="Combes M.C."/>
            <person name="Mariac C."/>
            <person name="Albertini E."/>
            <person name="Pupilli F."/>
            <person name="Ortiz J.P.A."/>
            <person name="Leblanc O."/>
        </authorList>
    </citation>
    <scope>NUCLEOTIDE SEQUENCE [LARGE SCALE GENOMIC DNA]</scope>
    <source>
        <strain evidence="6">R1</strain>
        <tissue evidence="6">Leaf</tissue>
    </source>
</reference>
<feature type="transmembrane region" description="Helical" evidence="2">
    <location>
        <begin position="663"/>
        <end position="682"/>
    </location>
</feature>
<gene>
    <name evidence="6" type="ORF">U9M48_029499</name>
</gene>
<feature type="region of interest" description="Disordered" evidence="1">
    <location>
        <begin position="631"/>
        <end position="651"/>
    </location>
</feature>
<feature type="domain" description="Ionotropic glutamate receptor C-terminal" evidence="3">
    <location>
        <begin position="539"/>
        <end position="671"/>
    </location>
</feature>
<dbReference type="Pfam" id="PF00060">
    <property type="entry name" value="Lig_chan"/>
    <property type="match status" value="1"/>
</dbReference>
<dbReference type="GO" id="GO:0016020">
    <property type="term" value="C:membrane"/>
    <property type="evidence" value="ECO:0007669"/>
    <property type="project" value="InterPro"/>
</dbReference>
<feature type="transmembrane region" description="Helical" evidence="2">
    <location>
        <begin position="541"/>
        <end position="558"/>
    </location>
</feature>
<keyword evidence="2" id="KW-1133">Transmembrane helix</keyword>
<organism evidence="6 7">
    <name type="scientific">Paspalum notatum var. saurae</name>
    <dbReference type="NCBI Taxonomy" id="547442"/>
    <lineage>
        <taxon>Eukaryota</taxon>
        <taxon>Viridiplantae</taxon>
        <taxon>Streptophyta</taxon>
        <taxon>Embryophyta</taxon>
        <taxon>Tracheophyta</taxon>
        <taxon>Spermatophyta</taxon>
        <taxon>Magnoliopsida</taxon>
        <taxon>Liliopsida</taxon>
        <taxon>Poales</taxon>
        <taxon>Poaceae</taxon>
        <taxon>PACMAD clade</taxon>
        <taxon>Panicoideae</taxon>
        <taxon>Andropogonodae</taxon>
        <taxon>Paspaleae</taxon>
        <taxon>Paspalinae</taxon>
        <taxon>Paspalum</taxon>
    </lineage>
</organism>
<keyword evidence="2" id="KW-0472">Membrane</keyword>
<dbReference type="GO" id="GO:0015276">
    <property type="term" value="F:ligand-gated monoatomic ion channel activity"/>
    <property type="evidence" value="ECO:0007669"/>
    <property type="project" value="InterPro"/>
</dbReference>
<dbReference type="Pfam" id="PF03101">
    <property type="entry name" value="FAR1"/>
    <property type="match status" value="1"/>
</dbReference>
<protein>
    <recommendedName>
        <fullName evidence="8">Protein FAR1-RELATED SEQUENCE</fullName>
    </recommendedName>
</protein>
<dbReference type="InterPro" id="IPR004330">
    <property type="entry name" value="FAR1_DNA_bnd_dom"/>
</dbReference>
<feature type="region of interest" description="Disordered" evidence="1">
    <location>
        <begin position="694"/>
        <end position="750"/>
    </location>
</feature>
<evidence type="ECO:0000259" key="3">
    <source>
        <dbReference type="Pfam" id="PF00060"/>
    </source>
</evidence>
<dbReference type="InterPro" id="IPR018289">
    <property type="entry name" value="MULE_transposase_dom"/>
</dbReference>
<evidence type="ECO:0000313" key="7">
    <source>
        <dbReference type="Proteomes" id="UP001341281"/>
    </source>
</evidence>
<dbReference type="InterPro" id="IPR001320">
    <property type="entry name" value="Iontro_rcpt_C"/>
</dbReference>
<dbReference type="PANTHER" id="PTHR47718:SF13">
    <property type="entry name" value="OS09G0290500 PROTEIN"/>
    <property type="match status" value="1"/>
</dbReference>
<accession>A0AAQ3X1M6</accession>
<dbReference type="Pfam" id="PF10551">
    <property type="entry name" value="MULE"/>
    <property type="match status" value="1"/>
</dbReference>
<evidence type="ECO:0008006" key="8">
    <source>
        <dbReference type="Google" id="ProtNLM"/>
    </source>
</evidence>